<feature type="compositionally biased region" description="Low complexity" evidence="1">
    <location>
        <begin position="42"/>
        <end position="65"/>
    </location>
</feature>
<keyword evidence="4" id="KW-1185">Reference proteome</keyword>
<feature type="region of interest" description="Disordered" evidence="1">
    <location>
        <begin position="216"/>
        <end position="240"/>
    </location>
</feature>
<evidence type="ECO:0000313" key="5">
    <source>
        <dbReference type="Proteomes" id="UP001172791"/>
    </source>
</evidence>
<evidence type="ECO:0000313" key="2">
    <source>
        <dbReference type="EMBL" id="MDN4571829.1"/>
    </source>
</evidence>
<comment type="caution">
    <text evidence="2">The sequence shown here is derived from an EMBL/GenBank/DDBJ whole genome shotgun (WGS) entry which is preliminary data.</text>
</comment>
<feature type="compositionally biased region" description="Basic and acidic residues" evidence="1">
    <location>
        <begin position="216"/>
        <end position="225"/>
    </location>
</feature>
<dbReference type="RefSeq" id="WP_176314765.1">
    <property type="nucleotide sequence ID" value="NZ_QAIC01000021.1"/>
</dbReference>
<feature type="region of interest" description="Disordered" evidence="1">
    <location>
        <begin position="1"/>
        <end position="76"/>
    </location>
</feature>
<name>A0AAW7MGD4_9BURK</name>
<protein>
    <submittedName>
        <fullName evidence="2">Uncharacterized protein</fullName>
    </submittedName>
</protein>
<reference evidence="2" key="1">
    <citation type="submission" date="2018-04" db="EMBL/GenBank/DDBJ databases">
        <authorList>
            <person name="Jy Z."/>
        </authorList>
    </citation>
    <scope>NUCLEOTIDE SEQUENCE</scope>
    <source>
        <strain evidence="3">AS13</strain>
        <strain evidence="2">LA18</strain>
    </source>
</reference>
<gene>
    <name evidence="2" type="ORF">DBA34_00910</name>
    <name evidence="3" type="ORF">DBB29_01735</name>
</gene>
<evidence type="ECO:0000313" key="3">
    <source>
        <dbReference type="EMBL" id="MDN4576845.1"/>
    </source>
</evidence>
<sequence>MSDIVEQPQAARRSRKAPAAKATQVDSPEVPSAAEGGAPPRAESQSASPKSQQQAPDAQSDAPADQSRKVGNPLFEFKDVPSEIKAAAQQRFGADIRMGVPRENGLYKGEVFNTDRYLVQEVATRSVVFHDKQNMEFVDSRLKWCNDNQRLNGAEVQVGYTGDQSKVYPYDRQRDQMEKVVRSLKKSATELGLSDDFGKQLDAAKGKSWDRVKAARSAALDEAKARQAQQPAKSAEGPDR</sequence>
<dbReference type="Proteomes" id="UP001172788">
    <property type="component" value="Unassembled WGS sequence"/>
</dbReference>
<dbReference type="AlphaFoldDB" id="A0AAW7MGD4"/>
<evidence type="ECO:0000256" key="1">
    <source>
        <dbReference type="SAM" id="MobiDB-lite"/>
    </source>
</evidence>
<dbReference type="EMBL" id="QAIC01000021">
    <property type="protein sequence ID" value="MDN4571829.1"/>
    <property type="molecule type" value="Genomic_DNA"/>
</dbReference>
<proteinExistence type="predicted"/>
<evidence type="ECO:0000313" key="4">
    <source>
        <dbReference type="Proteomes" id="UP001172788"/>
    </source>
</evidence>
<accession>A0AAW7MGD4</accession>
<dbReference type="EMBL" id="QAID01000026">
    <property type="protein sequence ID" value="MDN4576845.1"/>
    <property type="molecule type" value="Genomic_DNA"/>
</dbReference>
<organism evidence="2 5">
    <name type="scientific">Pandoraea cepalis</name>
    <dbReference type="NCBI Taxonomy" id="2508294"/>
    <lineage>
        <taxon>Bacteria</taxon>
        <taxon>Pseudomonadati</taxon>
        <taxon>Pseudomonadota</taxon>
        <taxon>Betaproteobacteria</taxon>
        <taxon>Burkholderiales</taxon>
        <taxon>Burkholderiaceae</taxon>
        <taxon>Pandoraea</taxon>
    </lineage>
</organism>
<dbReference type="Proteomes" id="UP001172791">
    <property type="component" value="Unassembled WGS sequence"/>
</dbReference>